<dbReference type="InterPro" id="IPR036047">
    <property type="entry name" value="F-box-like_dom_sf"/>
</dbReference>
<dbReference type="SUPFAM" id="SSF81383">
    <property type="entry name" value="F-box domain"/>
    <property type="match status" value="1"/>
</dbReference>
<organism evidence="2 3">
    <name type="scientific">Monilinia laxa</name>
    <name type="common">Brown rot fungus</name>
    <name type="synonym">Sclerotinia laxa</name>
    <dbReference type="NCBI Taxonomy" id="61186"/>
    <lineage>
        <taxon>Eukaryota</taxon>
        <taxon>Fungi</taxon>
        <taxon>Dikarya</taxon>
        <taxon>Ascomycota</taxon>
        <taxon>Pezizomycotina</taxon>
        <taxon>Leotiomycetes</taxon>
        <taxon>Helotiales</taxon>
        <taxon>Sclerotiniaceae</taxon>
        <taxon>Monilinia</taxon>
    </lineage>
</organism>
<dbReference type="Proteomes" id="UP000326757">
    <property type="component" value="Unassembled WGS sequence"/>
</dbReference>
<comment type="caution">
    <text evidence="2">The sequence shown here is derived from an EMBL/GenBank/DDBJ whole genome shotgun (WGS) entry which is preliminary data.</text>
</comment>
<keyword evidence="3" id="KW-1185">Reference proteome</keyword>
<dbReference type="AlphaFoldDB" id="A0A5N6K7N6"/>
<name>A0A5N6K7N6_MONLA</name>
<proteinExistence type="predicted"/>
<sequence>MMNILDMEQDLRSSASSMHGDQINLNNNRKIINDNPDTEKNASEQQIGSRASPQQHQGSINTIPAEIIQMIMSELQPCMRACLGVTCKKMYRNFKSVNPGIVSLFTIADLTWESKTLAVLLATWMGPRYRLGRTIPHNYLLRSVYGDGARSWKEMDLKRRYFDYWRSEDDAKILSSMALPNPCNIGDCWDQDAIAIIERDLLRHPHVNDWAYYWKNYWIWERNSLHLTHITTFWAEKLAEIVLSEGCYTDWIDMIGF</sequence>
<reference evidence="2 3" key="1">
    <citation type="submission" date="2019-06" db="EMBL/GenBank/DDBJ databases">
        <title>Genome Sequence of the Brown Rot Fungal Pathogen Monilinia laxa.</title>
        <authorList>
            <person name="De Miccolis Angelini R.M."/>
            <person name="Landi L."/>
            <person name="Abate D."/>
            <person name="Pollastro S."/>
            <person name="Romanazzi G."/>
            <person name="Faretra F."/>
        </authorList>
    </citation>
    <scope>NUCLEOTIDE SEQUENCE [LARGE SCALE GENOMIC DNA]</scope>
    <source>
        <strain evidence="2 3">Mlax316</strain>
    </source>
</reference>
<feature type="compositionally biased region" description="Polar residues" evidence="1">
    <location>
        <begin position="43"/>
        <end position="58"/>
    </location>
</feature>
<protein>
    <recommendedName>
        <fullName evidence="4">F-box domain-containing protein</fullName>
    </recommendedName>
</protein>
<feature type="region of interest" description="Disordered" evidence="1">
    <location>
        <begin position="1"/>
        <end position="58"/>
    </location>
</feature>
<evidence type="ECO:0000313" key="2">
    <source>
        <dbReference type="EMBL" id="KAB8298785.1"/>
    </source>
</evidence>
<dbReference type="EMBL" id="VIGI01000006">
    <property type="protein sequence ID" value="KAB8298785.1"/>
    <property type="molecule type" value="Genomic_DNA"/>
</dbReference>
<gene>
    <name evidence="2" type="ORF">EYC80_000959</name>
</gene>
<evidence type="ECO:0000313" key="3">
    <source>
        <dbReference type="Proteomes" id="UP000326757"/>
    </source>
</evidence>
<feature type="compositionally biased region" description="Low complexity" evidence="1">
    <location>
        <begin position="23"/>
        <end position="35"/>
    </location>
</feature>
<evidence type="ECO:0008006" key="4">
    <source>
        <dbReference type="Google" id="ProtNLM"/>
    </source>
</evidence>
<accession>A0A5N6K7N6</accession>
<evidence type="ECO:0000256" key="1">
    <source>
        <dbReference type="SAM" id="MobiDB-lite"/>
    </source>
</evidence>
<dbReference type="OrthoDB" id="3562562at2759"/>